<feature type="domain" description="SUEL-type lectin" evidence="6">
    <location>
        <begin position="31"/>
        <end position="120"/>
    </location>
</feature>
<keyword evidence="3" id="KW-1133">Transmembrane helix</keyword>
<accession>A0AAD9J0M6</accession>
<dbReference type="InterPro" id="IPR043159">
    <property type="entry name" value="Lectin_gal-bd_sf"/>
</dbReference>
<gene>
    <name evidence="7" type="ORF">LSH36_839g03011</name>
</gene>
<evidence type="ECO:0000259" key="6">
    <source>
        <dbReference type="PROSITE" id="PS50228"/>
    </source>
</evidence>
<dbReference type="GO" id="GO:0030246">
    <property type="term" value="F:carbohydrate binding"/>
    <property type="evidence" value="ECO:0007669"/>
    <property type="project" value="InterPro"/>
</dbReference>
<dbReference type="PROSITE" id="PS50228">
    <property type="entry name" value="SUEL_LECTIN"/>
    <property type="match status" value="2"/>
</dbReference>
<dbReference type="PANTHER" id="PTHR46780">
    <property type="entry name" value="PROTEIN EVA-1"/>
    <property type="match status" value="1"/>
</dbReference>
<organism evidence="7 8">
    <name type="scientific">Paralvinella palmiformis</name>
    <dbReference type="NCBI Taxonomy" id="53620"/>
    <lineage>
        <taxon>Eukaryota</taxon>
        <taxon>Metazoa</taxon>
        <taxon>Spiralia</taxon>
        <taxon>Lophotrochozoa</taxon>
        <taxon>Annelida</taxon>
        <taxon>Polychaeta</taxon>
        <taxon>Sedentaria</taxon>
        <taxon>Canalipalpata</taxon>
        <taxon>Terebellida</taxon>
        <taxon>Terebelliformia</taxon>
        <taxon>Alvinellidae</taxon>
        <taxon>Paralvinella</taxon>
    </lineage>
</organism>
<evidence type="ECO:0000256" key="4">
    <source>
        <dbReference type="SAM" id="SignalP"/>
    </source>
</evidence>
<evidence type="ECO:0000313" key="8">
    <source>
        <dbReference type="Proteomes" id="UP001208570"/>
    </source>
</evidence>
<dbReference type="Gene3D" id="2.60.120.740">
    <property type="match status" value="2"/>
</dbReference>
<dbReference type="Gene3D" id="2.60.120.290">
    <property type="entry name" value="Spermadhesin, CUB domain"/>
    <property type="match status" value="1"/>
</dbReference>
<proteinExistence type="predicted"/>
<evidence type="ECO:0000259" key="5">
    <source>
        <dbReference type="PROSITE" id="PS01180"/>
    </source>
</evidence>
<dbReference type="SUPFAM" id="SSF49854">
    <property type="entry name" value="Spermadhesin, CUB domain"/>
    <property type="match status" value="1"/>
</dbReference>
<feature type="chain" id="PRO_5042259859" description="SUEL-type lectin domain-containing protein" evidence="4">
    <location>
        <begin position="27"/>
        <end position="634"/>
    </location>
</feature>
<dbReference type="CDD" id="cd22823">
    <property type="entry name" value="Gal_Rha_Lectin"/>
    <property type="match status" value="2"/>
</dbReference>
<keyword evidence="4" id="KW-0732">Signal</keyword>
<feature type="signal peptide" evidence="4">
    <location>
        <begin position="1"/>
        <end position="26"/>
    </location>
</feature>
<evidence type="ECO:0000256" key="3">
    <source>
        <dbReference type="SAM" id="Phobius"/>
    </source>
</evidence>
<keyword evidence="8" id="KW-1185">Reference proteome</keyword>
<keyword evidence="3" id="KW-0812">Transmembrane</keyword>
<evidence type="ECO:0000256" key="1">
    <source>
        <dbReference type="ARBA" id="ARBA00023157"/>
    </source>
</evidence>
<reference evidence="7" key="1">
    <citation type="journal article" date="2023" name="Mol. Biol. Evol.">
        <title>Third-Generation Sequencing Reveals the Adaptive Role of the Epigenome in Three Deep-Sea Polychaetes.</title>
        <authorList>
            <person name="Perez M."/>
            <person name="Aroh O."/>
            <person name="Sun Y."/>
            <person name="Lan Y."/>
            <person name="Juniper S.K."/>
            <person name="Young C.R."/>
            <person name="Angers B."/>
            <person name="Qian P.Y."/>
        </authorList>
    </citation>
    <scope>NUCLEOTIDE SEQUENCE</scope>
    <source>
        <strain evidence="7">P08H-3</strain>
    </source>
</reference>
<dbReference type="PROSITE" id="PS01180">
    <property type="entry name" value="CUB"/>
    <property type="match status" value="1"/>
</dbReference>
<evidence type="ECO:0000256" key="2">
    <source>
        <dbReference type="PROSITE-ProRule" id="PRU00059"/>
    </source>
</evidence>
<feature type="domain" description="SUEL-type lectin" evidence="6">
    <location>
        <begin position="244"/>
        <end position="334"/>
    </location>
</feature>
<dbReference type="EMBL" id="JAODUP010000839">
    <property type="protein sequence ID" value="KAK2143450.1"/>
    <property type="molecule type" value="Genomic_DNA"/>
</dbReference>
<name>A0AAD9J0M6_9ANNE</name>
<feature type="transmembrane region" description="Helical" evidence="3">
    <location>
        <begin position="529"/>
        <end position="553"/>
    </location>
</feature>
<comment type="caution">
    <text evidence="7">The sequence shown here is derived from an EMBL/GenBank/DDBJ whole genome shotgun (WGS) entry which is preliminary data.</text>
</comment>
<keyword evidence="1" id="KW-1015">Disulfide bond</keyword>
<dbReference type="InterPro" id="IPR000859">
    <property type="entry name" value="CUB_dom"/>
</dbReference>
<sequence>MSRTPLFPLLQVVLAVLAGKFKNVYSELRNVCHLEELQISCDPTEMIVIESAYFGRMTQGRCIVEEDFIGCQNDVLSLLDIWCSGKHRCNVLVPNDDLEDANSNCKRYLIKYLTVEYRCQIASQSSNLVTCPISYGLIRERALGIKQSFCGRRGREITIYTSKTSSVEIYILSQKERRGDNFIIYFKVTGCSEIPRPPNAWYKREGHQAVIGCETSNREWKLTCIKDNWIGEVGNCSERDTVEVCNAEESRLSCRQNEIIMMTSAEYGRMEVGRCIPEENDFMGCTNDVLHLLDRWCSGRRECNLKVPNPDLEKENSDCLKVLRLYLHVTYTCLRVDTSCRADIPNIRDTNEGIISSQVTDTKGCGTSRSPWIISANPGQTIQLTLTDFSASKHSSNLISCPIVYGFIREKAIGINETICGGKDREMALYTSKTNKVIIYILARNKRNSGHFLIKYQVTGCPELSRPSHAWYKREGNEAVIGCESNDKEWRLTCRDNKWIGEVGNCSEPVAVVIPQTPKSNPVHFTSTVTMTAVAASALILTVVAIVIGVVYIKKYRIRQETKFIMKTYTTIEKNVQAYYRPITLDQSGGSNLMMSYPEQCACATLQMRDHGGDTTMTASSLERQSLYSSIKST</sequence>
<dbReference type="AlphaFoldDB" id="A0AAD9J0M6"/>
<keyword evidence="3" id="KW-0472">Membrane</keyword>
<evidence type="ECO:0008006" key="9">
    <source>
        <dbReference type="Google" id="ProtNLM"/>
    </source>
</evidence>
<protein>
    <recommendedName>
        <fullName evidence="9">SUEL-type lectin domain-containing protein</fullName>
    </recommendedName>
</protein>
<dbReference type="Pfam" id="PF02140">
    <property type="entry name" value="SUEL_Lectin"/>
    <property type="match status" value="2"/>
</dbReference>
<evidence type="ECO:0000313" key="7">
    <source>
        <dbReference type="EMBL" id="KAK2143450.1"/>
    </source>
</evidence>
<dbReference type="Proteomes" id="UP001208570">
    <property type="component" value="Unassembled WGS sequence"/>
</dbReference>
<comment type="caution">
    <text evidence="2">Lacks conserved residue(s) required for the propagation of feature annotation.</text>
</comment>
<dbReference type="InterPro" id="IPR000922">
    <property type="entry name" value="Lectin_gal-bd_dom"/>
</dbReference>
<feature type="domain" description="CUB" evidence="5">
    <location>
        <begin position="340"/>
        <end position="459"/>
    </location>
</feature>
<dbReference type="InterPro" id="IPR035914">
    <property type="entry name" value="Sperma_CUB_dom_sf"/>
</dbReference>